<evidence type="ECO:0000256" key="1">
    <source>
        <dbReference type="ARBA" id="ARBA00022475"/>
    </source>
</evidence>
<dbReference type="PANTHER" id="PTHR30518">
    <property type="entry name" value="ENDOLYTIC MUREIN TRANSGLYCOSYLASE"/>
    <property type="match status" value="1"/>
</dbReference>
<protein>
    <submittedName>
        <fullName evidence="8">Aminodeoxychorismate lyase</fullName>
    </submittedName>
</protein>
<keyword evidence="6" id="KW-0961">Cell wall biogenesis/degradation</keyword>
<dbReference type="GO" id="GO:0016829">
    <property type="term" value="F:lyase activity"/>
    <property type="evidence" value="ECO:0007669"/>
    <property type="project" value="UniProtKB-KW"/>
</dbReference>
<proteinExistence type="predicted"/>
<evidence type="ECO:0000256" key="2">
    <source>
        <dbReference type="ARBA" id="ARBA00022692"/>
    </source>
</evidence>
<keyword evidence="3 7" id="KW-1133">Transmembrane helix</keyword>
<name>A0A0F9YGC7_9BACT</name>
<evidence type="ECO:0000256" key="3">
    <source>
        <dbReference type="ARBA" id="ARBA00022989"/>
    </source>
</evidence>
<gene>
    <name evidence="8" type="ORF">UR19_C0001G0038</name>
</gene>
<keyword evidence="2 7" id="KW-0812">Transmembrane</keyword>
<feature type="transmembrane region" description="Helical" evidence="7">
    <location>
        <begin position="27"/>
        <end position="48"/>
    </location>
</feature>
<evidence type="ECO:0000256" key="6">
    <source>
        <dbReference type="ARBA" id="ARBA00023316"/>
    </source>
</evidence>
<dbReference type="AlphaFoldDB" id="A0A0F9YGC7"/>
<keyword evidence="4 7" id="KW-0472">Membrane</keyword>
<reference evidence="8 9" key="1">
    <citation type="journal article" date="2015" name="Nature">
        <title>rRNA introns, odd ribosomes, and small enigmatic genomes across a large radiation of phyla.</title>
        <authorList>
            <person name="Brown C.T."/>
            <person name="Hug L.A."/>
            <person name="Thomas B.C."/>
            <person name="Sharon I."/>
            <person name="Castelle C.J."/>
            <person name="Singh A."/>
            <person name="Wilkins M.J."/>
            <person name="Williams K.H."/>
            <person name="Banfield J.F."/>
        </authorList>
    </citation>
    <scope>NUCLEOTIDE SEQUENCE [LARGE SCALE GENOMIC DNA]</scope>
</reference>
<keyword evidence="1" id="KW-1003">Cell membrane</keyword>
<sequence>MEDLSSLNDSVSTDNNIFKFSSFKKKFYYFLVFLITLFVFIYFLFFSIPSNFPINYVLNIKENSSLRYTSKYLQEINIIRSRVVFETIVIILGGEKYITSGDYFFENKLSVFKVARRIVKGERHIAPVKVTIPEGFNISDISKLFVSKLPNFNKEKFLLEAGPQEGYLFPDTYFFLTTDNEEDVLLLMSNNFKKRIVTFQSSIATSGKSEKEIIVMASLIEEESKGDVDRKIISGILWKRISIGMPLQVDAEPNTYKVKGLPLNPISNPGIKAIEAAIYPESSNYLYYLHDKNGNIHYARTFEEHKLNKQRYLK</sequence>
<organism evidence="8 9">
    <name type="scientific">Candidatus Nomurabacteria bacterium GW2011_GWF1_31_48</name>
    <dbReference type="NCBI Taxonomy" id="1618767"/>
    <lineage>
        <taxon>Bacteria</taxon>
        <taxon>Candidatus Nomuraibacteriota</taxon>
    </lineage>
</organism>
<dbReference type="Proteomes" id="UP000034934">
    <property type="component" value="Unassembled WGS sequence"/>
</dbReference>
<dbReference type="GO" id="GO:0071555">
    <property type="term" value="P:cell wall organization"/>
    <property type="evidence" value="ECO:0007669"/>
    <property type="project" value="UniProtKB-KW"/>
</dbReference>
<keyword evidence="5 8" id="KW-0456">Lyase</keyword>
<evidence type="ECO:0000313" key="8">
    <source>
        <dbReference type="EMBL" id="KKP30654.1"/>
    </source>
</evidence>
<evidence type="ECO:0000256" key="7">
    <source>
        <dbReference type="SAM" id="Phobius"/>
    </source>
</evidence>
<accession>A0A0F9YGC7</accession>
<dbReference type="PANTHER" id="PTHR30518:SF2">
    <property type="entry name" value="ENDOLYTIC MUREIN TRANSGLYCOSYLASE"/>
    <property type="match status" value="1"/>
</dbReference>
<dbReference type="PATRIC" id="fig|1618767.3.peg.39"/>
<dbReference type="InterPro" id="IPR003770">
    <property type="entry name" value="MLTG-like"/>
</dbReference>
<dbReference type="Gene3D" id="3.30.1490.480">
    <property type="entry name" value="Endolytic murein transglycosylase"/>
    <property type="match status" value="1"/>
</dbReference>
<evidence type="ECO:0000256" key="4">
    <source>
        <dbReference type="ARBA" id="ARBA00023136"/>
    </source>
</evidence>
<evidence type="ECO:0000313" key="9">
    <source>
        <dbReference type="Proteomes" id="UP000034934"/>
    </source>
</evidence>
<comment type="caution">
    <text evidence="8">The sequence shown here is derived from an EMBL/GenBank/DDBJ whole genome shotgun (WGS) entry which is preliminary data.</text>
</comment>
<evidence type="ECO:0000256" key="5">
    <source>
        <dbReference type="ARBA" id="ARBA00023239"/>
    </source>
</evidence>
<dbReference type="Pfam" id="PF02618">
    <property type="entry name" value="YceG"/>
    <property type="match status" value="2"/>
</dbReference>
<dbReference type="EMBL" id="LBOG01000001">
    <property type="protein sequence ID" value="KKP30654.1"/>
    <property type="molecule type" value="Genomic_DNA"/>
</dbReference>